<dbReference type="InterPro" id="IPR038801">
    <property type="entry name" value="TAF1C"/>
</dbReference>
<keyword evidence="6" id="KW-1185">Reference proteome</keyword>
<feature type="region of interest" description="Disordered" evidence="1">
    <location>
        <begin position="703"/>
        <end position="724"/>
    </location>
</feature>
<dbReference type="Proteomes" id="UP000611227">
    <property type="component" value="Unassembled WGS sequence"/>
</dbReference>
<dbReference type="Pfam" id="PF20642">
    <property type="entry name" value="TAF1C_HB"/>
    <property type="match status" value="1"/>
</dbReference>
<feature type="compositionally biased region" description="Basic residues" evidence="1">
    <location>
        <begin position="771"/>
        <end position="783"/>
    </location>
</feature>
<feature type="domain" description="TAF1C C-terminal" evidence="4">
    <location>
        <begin position="837"/>
        <end position="905"/>
    </location>
</feature>
<feature type="compositionally biased region" description="Low complexity" evidence="1">
    <location>
        <begin position="883"/>
        <end position="895"/>
    </location>
</feature>
<feature type="compositionally biased region" description="Basic residues" evidence="1">
    <location>
        <begin position="896"/>
        <end position="905"/>
    </location>
</feature>
<sequence length="905" mass="100975">MEFPAALFPSYFVTGPPQEEGGPAPTAGWGEHEQVLEADPGCRQAGTMFVPRRGGMGESWKPADAAAIPLLPPNTSYWIPSLEPQDILYRGALYRKLQTGKSAATLDFTKQLRHFFVDHPEDAFGSMGQLLHQNFFLGNSKLKVSVHLRVIMPSTTPYSGGASLCPFSSPQRQARNSSIRMTALMEEIERLKARRGCPKQYLVPRLRWFSHICRDWLFEVPLGLLADSMHEELLLQWANLLFDDSCTGGALAWLPPKDLCTGCLVYPGGQAMNHLYFQDVVLKELPRAQASPAQFELNGRIRQVAAARVDGEDFVGVRSDYHCGIWRVPGRIGAAPTPLQVIHTDVPASCLTVSPHLPGELAVCTQSGAIYLWSVEMGLQRLRHDTQTMFFRDHSSWHWSDFTAHPRVLSCADRTGLQCLDARAPERCHFDLFKVGQEAGCQQGERVVLPMYLGRAHPSQHLVTTQFSVYVLDERLPMVPVLKWAHMMKAPPLFSHLTPGGPRRSHKVLLGASCTQELLLLQYQAFTSAGQFLSYPSTGGSQSACQLAGPPQKLHSIAGCLQHLPTQLPHHHHLLQQRLDAPAAGLAATLQEDGPQESLLVFQLSEAGDIFYQRLIHEVMQPPAPTLMDEAEPSASPQPLPAVPSPAAALRYRRWLKDFSRGHREHPQHTWPPTFSQKRIFTRRELEMSAGPSTLHQQARQQLRQAMQEGNRIQRWDTPPPQPPLLQLLEPPGGLDTLSARLTTAWSEGWCQWWEEKSNYNVAQRRQALRERRRQQKRARGRRSLSASFTSSHTYQSELSELSDVAPLPPPLSPTVLPRETASSPPPSAVLDEALLSSQSLHCRGIPKERRKTLRDYLSVCAEEPPEPPEPLASQASQACIPSSQSLSQASCTSQPRRKRPRMGF</sequence>
<organism evidence="5 6">
    <name type="scientific">Ramphastos sulfuratus</name>
    <dbReference type="NCBI Taxonomy" id="322582"/>
    <lineage>
        <taxon>Eukaryota</taxon>
        <taxon>Metazoa</taxon>
        <taxon>Chordata</taxon>
        <taxon>Craniata</taxon>
        <taxon>Vertebrata</taxon>
        <taxon>Euteleostomi</taxon>
        <taxon>Archelosauria</taxon>
        <taxon>Archosauria</taxon>
        <taxon>Dinosauria</taxon>
        <taxon>Saurischia</taxon>
        <taxon>Theropoda</taxon>
        <taxon>Coelurosauria</taxon>
        <taxon>Aves</taxon>
        <taxon>Neognathae</taxon>
        <taxon>Neoaves</taxon>
        <taxon>Telluraves</taxon>
        <taxon>Coraciimorphae</taxon>
        <taxon>Piciformes</taxon>
        <taxon>Ramphastidae</taxon>
        <taxon>Ramphastos</taxon>
    </lineage>
</organism>
<evidence type="ECO:0000259" key="4">
    <source>
        <dbReference type="Pfam" id="PF20643"/>
    </source>
</evidence>
<comment type="caution">
    <text evidence="5">The sequence shown here is derived from an EMBL/GenBank/DDBJ whole genome shotgun (WGS) entry which is preliminary data.</text>
</comment>
<dbReference type="InterPro" id="IPR049087">
    <property type="entry name" value="TAF1C_beta-prop"/>
</dbReference>
<feature type="non-terminal residue" evidence="5">
    <location>
        <position position="905"/>
    </location>
</feature>
<dbReference type="InterPro" id="IPR036322">
    <property type="entry name" value="WD40_repeat_dom_sf"/>
</dbReference>
<evidence type="ECO:0000259" key="3">
    <source>
        <dbReference type="Pfam" id="PF20642"/>
    </source>
</evidence>
<accession>A0A852CND4</accession>
<protein>
    <submittedName>
        <fullName evidence="5">TAF1C polymerase</fullName>
    </submittedName>
</protein>
<dbReference type="Pfam" id="PF20641">
    <property type="entry name" value="TAF1C_beta-prop"/>
    <property type="match status" value="1"/>
</dbReference>
<proteinExistence type="predicted"/>
<gene>
    <name evidence="5" type="primary">Taf1c</name>
    <name evidence="5" type="ORF">RAMSUL_R06274</name>
</gene>
<reference evidence="5" key="1">
    <citation type="submission" date="2019-09" db="EMBL/GenBank/DDBJ databases">
        <title>Bird 10,000 Genomes (B10K) Project - Family phase.</title>
        <authorList>
            <person name="Zhang G."/>
        </authorList>
    </citation>
    <scope>NUCLEOTIDE SEQUENCE</scope>
    <source>
        <strain evidence="5">B10K-DU-001-30</strain>
        <tissue evidence="5">Muscle</tissue>
    </source>
</reference>
<dbReference type="EMBL" id="WBNM01044613">
    <property type="protein sequence ID" value="NXP82732.1"/>
    <property type="molecule type" value="Genomic_DNA"/>
</dbReference>
<feature type="region of interest" description="Disordered" evidence="1">
    <location>
        <begin position="771"/>
        <end position="829"/>
    </location>
</feature>
<dbReference type="SUPFAM" id="SSF50978">
    <property type="entry name" value="WD40 repeat-like"/>
    <property type="match status" value="1"/>
</dbReference>
<dbReference type="InterPro" id="IPR049089">
    <property type="entry name" value="TAF1C_C"/>
</dbReference>
<dbReference type="GO" id="GO:0001650">
    <property type="term" value="C:fibrillar center"/>
    <property type="evidence" value="ECO:0007669"/>
    <property type="project" value="TreeGrafter"/>
</dbReference>
<feature type="region of interest" description="Disordered" evidence="1">
    <location>
        <begin position="862"/>
        <end position="905"/>
    </location>
</feature>
<dbReference type="PANTHER" id="PTHR15319">
    <property type="entry name" value="TATA BOX-BINDING PROTEIN ASSOCIATED FACTOR RNA POLYMERASE I SUBUNIT C"/>
    <property type="match status" value="1"/>
</dbReference>
<dbReference type="InterPro" id="IPR049090">
    <property type="entry name" value="TAF1C_HB"/>
</dbReference>
<feature type="domain" description="TAF1C helical bundle" evidence="3">
    <location>
        <begin position="573"/>
        <end position="792"/>
    </location>
</feature>
<feature type="compositionally biased region" description="Polar residues" evidence="1">
    <location>
        <begin position="785"/>
        <end position="800"/>
    </location>
</feature>
<dbReference type="AlphaFoldDB" id="A0A852CND4"/>
<dbReference type="PANTHER" id="PTHR15319:SF1">
    <property type="entry name" value="TATA BOX-BINDING PROTEIN-ASSOCIATED FACTOR RNA POLYMERASE I SUBUNIT C"/>
    <property type="match status" value="1"/>
</dbReference>
<evidence type="ECO:0000259" key="2">
    <source>
        <dbReference type="Pfam" id="PF20641"/>
    </source>
</evidence>
<evidence type="ECO:0000256" key="1">
    <source>
        <dbReference type="SAM" id="MobiDB-lite"/>
    </source>
</evidence>
<feature type="non-terminal residue" evidence="5">
    <location>
        <position position="1"/>
    </location>
</feature>
<name>A0A852CND4_9PICI</name>
<dbReference type="Pfam" id="PF20643">
    <property type="entry name" value="TAF1C_C"/>
    <property type="match status" value="1"/>
</dbReference>
<feature type="domain" description="TAF1C beta-propeller" evidence="2">
    <location>
        <begin position="315"/>
        <end position="454"/>
    </location>
</feature>
<evidence type="ECO:0000313" key="5">
    <source>
        <dbReference type="EMBL" id="NXP82732.1"/>
    </source>
</evidence>
<evidence type="ECO:0000313" key="6">
    <source>
        <dbReference type="Proteomes" id="UP000611227"/>
    </source>
</evidence>
<dbReference type="GO" id="GO:0001164">
    <property type="term" value="F:RNA polymerase I core promoter sequence-specific DNA binding"/>
    <property type="evidence" value="ECO:0007669"/>
    <property type="project" value="TreeGrafter"/>
</dbReference>